<protein>
    <recommendedName>
        <fullName evidence="5">HTH lysR-type domain-containing protein</fullName>
    </recommendedName>
</protein>
<dbReference type="InterPro" id="IPR000847">
    <property type="entry name" value="LysR_HTH_N"/>
</dbReference>
<dbReference type="PANTHER" id="PTHR30537">
    <property type="entry name" value="HTH-TYPE TRANSCRIPTIONAL REGULATOR"/>
    <property type="match status" value="1"/>
</dbReference>
<keyword evidence="4" id="KW-0804">Transcription</keyword>
<dbReference type="InterPro" id="IPR036388">
    <property type="entry name" value="WH-like_DNA-bd_sf"/>
</dbReference>
<dbReference type="AlphaFoldDB" id="A0A382UPT7"/>
<dbReference type="GO" id="GO:0043565">
    <property type="term" value="F:sequence-specific DNA binding"/>
    <property type="evidence" value="ECO:0007669"/>
    <property type="project" value="TreeGrafter"/>
</dbReference>
<evidence type="ECO:0000256" key="2">
    <source>
        <dbReference type="ARBA" id="ARBA00023015"/>
    </source>
</evidence>
<dbReference type="InterPro" id="IPR058163">
    <property type="entry name" value="LysR-type_TF_proteobact-type"/>
</dbReference>
<comment type="similarity">
    <text evidence="1">Belongs to the LysR transcriptional regulatory family.</text>
</comment>
<sequence>MNNDWDQLRFFLALAQNKTLTRAGRSLQVSHSTVFRKLKSMEEELGVTLFENTSTGYSLTNAGRQLLEETQEVGDIIETSFRKLNGLDQRIQGKIVLATTESMASKLLAKIFQKFQEKYPELLLEIRVGQETLNLSKREADIAIRSCKNP</sequence>
<proteinExistence type="inferred from homology"/>
<feature type="domain" description="HTH lysR-type" evidence="5">
    <location>
        <begin position="1"/>
        <end position="60"/>
    </location>
</feature>
<dbReference type="GO" id="GO:0003700">
    <property type="term" value="F:DNA-binding transcription factor activity"/>
    <property type="evidence" value="ECO:0007669"/>
    <property type="project" value="InterPro"/>
</dbReference>
<evidence type="ECO:0000256" key="3">
    <source>
        <dbReference type="ARBA" id="ARBA00023125"/>
    </source>
</evidence>
<dbReference type="InterPro" id="IPR005119">
    <property type="entry name" value="LysR_subst-bd"/>
</dbReference>
<feature type="non-terminal residue" evidence="6">
    <location>
        <position position="150"/>
    </location>
</feature>
<evidence type="ECO:0000313" key="6">
    <source>
        <dbReference type="EMBL" id="SVD36276.1"/>
    </source>
</evidence>
<gene>
    <name evidence="6" type="ORF">METZ01_LOCUS389130</name>
</gene>
<dbReference type="SUPFAM" id="SSF53850">
    <property type="entry name" value="Periplasmic binding protein-like II"/>
    <property type="match status" value="1"/>
</dbReference>
<dbReference type="Pfam" id="PF00126">
    <property type="entry name" value="HTH_1"/>
    <property type="match status" value="1"/>
</dbReference>
<reference evidence="6" key="1">
    <citation type="submission" date="2018-05" db="EMBL/GenBank/DDBJ databases">
        <authorList>
            <person name="Lanie J.A."/>
            <person name="Ng W.-L."/>
            <person name="Kazmierczak K.M."/>
            <person name="Andrzejewski T.M."/>
            <person name="Davidsen T.M."/>
            <person name="Wayne K.J."/>
            <person name="Tettelin H."/>
            <person name="Glass J.I."/>
            <person name="Rusch D."/>
            <person name="Podicherti R."/>
            <person name="Tsui H.-C.T."/>
            <person name="Winkler M.E."/>
        </authorList>
    </citation>
    <scope>NUCLEOTIDE SEQUENCE</scope>
</reference>
<dbReference type="Gene3D" id="1.10.10.10">
    <property type="entry name" value="Winged helix-like DNA-binding domain superfamily/Winged helix DNA-binding domain"/>
    <property type="match status" value="1"/>
</dbReference>
<dbReference type="Pfam" id="PF03466">
    <property type="entry name" value="LysR_substrate"/>
    <property type="match status" value="1"/>
</dbReference>
<dbReference type="EMBL" id="UINC01145878">
    <property type="protein sequence ID" value="SVD36276.1"/>
    <property type="molecule type" value="Genomic_DNA"/>
</dbReference>
<organism evidence="6">
    <name type="scientific">marine metagenome</name>
    <dbReference type="NCBI Taxonomy" id="408172"/>
    <lineage>
        <taxon>unclassified sequences</taxon>
        <taxon>metagenomes</taxon>
        <taxon>ecological metagenomes</taxon>
    </lineage>
</organism>
<dbReference type="SUPFAM" id="SSF46785">
    <property type="entry name" value="Winged helix' DNA-binding domain"/>
    <property type="match status" value="1"/>
</dbReference>
<dbReference type="GO" id="GO:0006351">
    <property type="term" value="P:DNA-templated transcription"/>
    <property type="evidence" value="ECO:0007669"/>
    <property type="project" value="TreeGrafter"/>
</dbReference>
<dbReference type="InterPro" id="IPR036390">
    <property type="entry name" value="WH_DNA-bd_sf"/>
</dbReference>
<keyword evidence="3" id="KW-0238">DNA-binding</keyword>
<evidence type="ECO:0000259" key="5">
    <source>
        <dbReference type="PROSITE" id="PS50931"/>
    </source>
</evidence>
<name>A0A382UPT7_9ZZZZ</name>
<evidence type="ECO:0000256" key="1">
    <source>
        <dbReference type="ARBA" id="ARBA00009437"/>
    </source>
</evidence>
<dbReference type="Gene3D" id="3.40.190.10">
    <property type="entry name" value="Periplasmic binding protein-like II"/>
    <property type="match status" value="1"/>
</dbReference>
<dbReference type="PANTHER" id="PTHR30537:SF3">
    <property type="entry name" value="TRANSCRIPTIONAL REGULATORY PROTEIN"/>
    <property type="match status" value="1"/>
</dbReference>
<evidence type="ECO:0000256" key="4">
    <source>
        <dbReference type="ARBA" id="ARBA00023163"/>
    </source>
</evidence>
<accession>A0A382UPT7</accession>
<keyword evidence="2" id="KW-0805">Transcription regulation</keyword>
<dbReference type="PROSITE" id="PS50931">
    <property type="entry name" value="HTH_LYSR"/>
    <property type="match status" value="1"/>
</dbReference>